<dbReference type="GO" id="GO:0000272">
    <property type="term" value="P:polysaccharide catabolic process"/>
    <property type="evidence" value="ECO:0007669"/>
    <property type="project" value="UniProtKB-KW"/>
</dbReference>
<dbReference type="CDD" id="cd00118">
    <property type="entry name" value="LysM"/>
    <property type="match status" value="2"/>
</dbReference>
<dbReference type="Proteomes" id="UP000036947">
    <property type="component" value="Unassembled WGS sequence"/>
</dbReference>
<dbReference type="GO" id="GO:0008843">
    <property type="term" value="F:endochitinase activity"/>
    <property type="evidence" value="ECO:0007669"/>
    <property type="project" value="UniProtKB-EC"/>
</dbReference>
<dbReference type="InterPro" id="IPR011583">
    <property type="entry name" value="Chitinase_II/V-like_cat"/>
</dbReference>
<keyword evidence="11 14" id="KW-0326">Glycosidase</keyword>
<name>A0A0L0NAP9_TOLOC</name>
<evidence type="ECO:0000259" key="16">
    <source>
        <dbReference type="PROSITE" id="PS51910"/>
    </source>
</evidence>
<organism evidence="17 18">
    <name type="scientific">Tolypocladium ophioglossoides (strain CBS 100239)</name>
    <name type="common">Snaketongue truffleclub</name>
    <name type="synonym">Elaphocordyceps ophioglossoides</name>
    <dbReference type="NCBI Taxonomy" id="1163406"/>
    <lineage>
        <taxon>Eukaryota</taxon>
        <taxon>Fungi</taxon>
        <taxon>Dikarya</taxon>
        <taxon>Ascomycota</taxon>
        <taxon>Pezizomycotina</taxon>
        <taxon>Sordariomycetes</taxon>
        <taxon>Hypocreomycetidae</taxon>
        <taxon>Hypocreales</taxon>
        <taxon>Ophiocordycipitaceae</taxon>
        <taxon>Tolypocladium</taxon>
    </lineage>
</organism>
<dbReference type="InterPro" id="IPR036779">
    <property type="entry name" value="LysM_dom_sf"/>
</dbReference>
<comment type="similarity">
    <text evidence="3">Belongs to the glycosyl hydrolase 18 family. Chitinase class V subfamily.</text>
</comment>
<dbReference type="SMART" id="SM00257">
    <property type="entry name" value="LysM"/>
    <property type="match status" value="2"/>
</dbReference>
<comment type="similarity">
    <text evidence="13">Belongs to the secreted LysM effector family.</text>
</comment>
<dbReference type="CDD" id="cd02878">
    <property type="entry name" value="GH18_zymocin_alpha"/>
    <property type="match status" value="1"/>
</dbReference>
<dbReference type="InterPro" id="IPR017853">
    <property type="entry name" value="GH"/>
</dbReference>
<dbReference type="Pfam" id="PF14856">
    <property type="entry name" value="Hce2"/>
    <property type="match status" value="1"/>
</dbReference>
<evidence type="ECO:0000259" key="15">
    <source>
        <dbReference type="PROSITE" id="PS51782"/>
    </source>
</evidence>
<dbReference type="Pfam" id="PF01476">
    <property type="entry name" value="LysM"/>
    <property type="match status" value="1"/>
</dbReference>
<evidence type="ECO:0000256" key="8">
    <source>
        <dbReference type="ARBA" id="ARBA00023024"/>
    </source>
</evidence>
<dbReference type="InterPro" id="IPR053214">
    <property type="entry name" value="LysM12-like"/>
</dbReference>
<dbReference type="PANTHER" id="PTHR47700:SF1">
    <property type="entry name" value="CHITINASE"/>
    <property type="match status" value="1"/>
</dbReference>
<feature type="domain" description="GH18" evidence="16">
    <location>
        <begin position="399"/>
        <end position="775"/>
    </location>
</feature>
<dbReference type="SMART" id="SM00636">
    <property type="entry name" value="Glyco_18"/>
    <property type="match status" value="1"/>
</dbReference>
<dbReference type="Gene3D" id="3.10.50.10">
    <property type="match status" value="1"/>
</dbReference>
<evidence type="ECO:0000256" key="6">
    <source>
        <dbReference type="ARBA" id="ARBA00022669"/>
    </source>
</evidence>
<proteinExistence type="inferred from homology"/>
<keyword evidence="10" id="KW-0119">Carbohydrate metabolism</keyword>
<keyword evidence="9" id="KW-0843">Virulence</keyword>
<dbReference type="SUPFAM" id="SSF51445">
    <property type="entry name" value="(Trans)glycosidases"/>
    <property type="match status" value="1"/>
</dbReference>
<gene>
    <name evidence="17" type="ORF">TOPH_04107</name>
</gene>
<dbReference type="InterPro" id="IPR001579">
    <property type="entry name" value="Glyco_hydro_18_chit_AS"/>
</dbReference>
<dbReference type="InterPro" id="IPR018392">
    <property type="entry name" value="LysM"/>
</dbReference>
<evidence type="ECO:0000256" key="11">
    <source>
        <dbReference type="ARBA" id="ARBA00023295"/>
    </source>
</evidence>
<evidence type="ECO:0000256" key="1">
    <source>
        <dbReference type="ARBA" id="ARBA00000822"/>
    </source>
</evidence>
<keyword evidence="18" id="KW-1185">Reference proteome</keyword>
<evidence type="ECO:0000256" key="10">
    <source>
        <dbReference type="ARBA" id="ARBA00023277"/>
    </source>
</evidence>
<dbReference type="PROSITE" id="PS01095">
    <property type="entry name" value="GH18_1"/>
    <property type="match status" value="1"/>
</dbReference>
<dbReference type="STRING" id="1163406.A0A0L0NAP9"/>
<keyword evidence="7 14" id="KW-0378">Hydrolase</keyword>
<dbReference type="PANTHER" id="PTHR47700">
    <property type="entry name" value="V CHITINASE, PUTATIVE (AFU_ORTHOLOGUE AFUA_6G13720)-RELATED"/>
    <property type="match status" value="1"/>
</dbReference>
<reference evidence="17 18" key="1">
    <citation type="journal article" date="2015" name="BMC Genomics">
        <title>The genome of the truffle-parasite Tolypocladium ophioglossoides and the evolution of antifungal peptaibiotics.</title>
        <authorList>
            <person name="Quandt C.A."/>
            <person name="Bushley K.E."/>
            <person name="Spatafora J.W."/>
        </authorList>
    </citation>
    <scope>NUCLEOTIDE SEQUENCE [LARGE SCALE GENOMIC DNA]</scope>
    <source>
        <strain evidence="17 18">CBS 100239</strain>
    </source>
</reference>
<evidence type="ECO:0000313" key="17">
    <source>
        <dbReference type="EMBL" id="KND91178.1"/>
    </source>
</evidence>
<dbReference type="GO" id="GO:0008061">
    <property type="term" value="F:chitin binding"/>
    <property type="evidence" value="ECO:0007669"/>
    <property type="project" value="UniProtKB-KW"/>
</dbReference>
<dbReference type="InterPro" id="IPR029070">
    <property type="entry name" value="Chitinase_insertion_sf"/>
</dbReference>
<keyword evidence="12" id="KW-0624">Polysaccharide degradation</keyword>
<feature type="domain" description="LysM" evidence="15">
    <location>
        <begin position="327"/>
        <end position="375"/>
    </location>
</feature>
<keyword evidence="8" id="KW-0146">Chitin degradation</keyword>
<dbReference type="EMBL" id="LFRF01000009">
    <property type="protein sequence ID" value="KND91178.1"/>
    <property type="molecule type" value="Genomic_DNA"/>
</dbReference>
<evidence type="ECO:0000256" key="2">
    <source>
        <dbReference type="ARBA" id="ARBA00004613"/>
    </source>
</evidence>
<feature type="domain" description="LysM" evidence="15">
    <location>
        <begin position="263"/>
        <end position="308"/>
    </location>
</feature>
<dbReference type="EC" id="3.2.1.14" evidence="4"/>
<keyword evidence="6" id="KW-0147">Chitin-binding</keyword>
<keyword evidence="5" id="KW-0964">Secreted</keyword>
<evidence type="ECO:0000256" key="7">
    <source>
        <dbReference type="ARBA" id="ARBA00022801"/>
    </source>
</evidence>
<evidence type="ECO:0000256" key="14">
    <source>
        <dbReference type="RuleBase" id="RU000489"/>
    </source>
</evidence>
<dbReference type="PROSITE" id="PS51910">
    <property type="entry name" value="GH18_2"/>
    <property type="match status" value="1"/>
</dbReference>
<dbReference type="GO" id="GO:0005576">
    <property type="term" value="C:extracellular region"/>
    <property type="evidence" value="ECO:0007669"/>
    <property type="project" value="UniProtKB-SubCell"/>
</dbReference>
<evidence type="ECO:0000256" key="4">
    <source>
        <dbReference type="ARBA" id="ARBA00012729"/>
    </source>
</evidence>
<evidence type="ECO:0000256" key="12">
    <source>
        <dbReference type="ARBA" id="ARBA00023326"/>
    </source>
</evidence>
<dbReference type="Pfam" id="PF00704">
    <property type="entry name" value="Glyco_hydro_18"/>
    <property type="match status" value="1"/>
</dbReference>
<accession>A0A0L0NAP9</accession>
<evidence type="ECO:0000256" key="5">
    <source>
        <dbReference type="ARBA" id="ARBA00022525"/>
    </source>
</evidence>
<evidence type="ECO:0000256" key="3">
    <source>
        <dbReference type="ARBA" id="ARBA00008682"/>
    </source>
</evidence>
<dbReference type="Gene3D" id="3.20.20.80">
    <property type="entry name" value="Glycosidases"/>
    <property type="match status" value="1"/>
</dbReference>
<feature type="unsure residue" description="D or N" evidence="17">
    <location>
        <position position="813"/>
    </location>
</feature>
<comment type="catalytic activity">
    <reaction evidence="1">
        <text>Random endo-hydrolysis of N-acetyl-beta-D-glucosaminide (1-&gt;4)-beta-linkages in chitin and chitodextrins.</text>
        <dbReference type="EC" id="3.2.1.14"/>
    </reaction>
</comment>
<dbReference type="Gene3D" id="3.10.350.10">
    <property type="entry name" value="LysM domain"/>
    <property type="match status" value="2"/>
</dbReference>
<evidence type="ECO:0000256" key="13">
    <source>
        <dbReference type="ARBA" id="ARBA00044955"/>
    </source>
</evidence>
<comment type="subcellular location">
    <subcellularLocation>
        <location evidence="2">Secreted</location>
    </subcellularLocation>
</comment>
<comment type="caution">
    <text evidence="17">The sequence shown here is derived from an EMBL/GenBank/DDBJ whole genome shotgun (WGS) entry which is preliminary data.</text>
</comment>
<sequence length="1314" mass="141182">MTTPWLSVALGAIGLLLSANVVSGQAGFRQPASPGYASRDACPERCSVSGPNPSNWSAYHNFDQFQSCQQTLFYDFNLHDKVDDANTFHRIHTCTSYGPDWTNLPNSTTNVATIESVKTPLIRLGGGPKAYLANGYGPTNKAVLLFAQSGQAAAGLYIGQGLQNEGLSSFALKTLEDNMPSLNLDTSSMAINGTFAPVQDALKSWANAECLSFLGSMNFTGPVHFTTPLVTATNGTNSTVGGTNSTSIAGSKGTRLSARGDCRTIQVQSGDGCAALAQSCGISGADFAKYNPGSSFCSSLKLLQHVCCSSGTLPDFRPKPNSDGSCHTYKIQSGDSCSSVAAANSLSIDDLDEFNKKTWGWNGCSNLCTGAPGTAKPGTNGCISNCGTAIVRGDAPPVFRRLGYFEGYSFTSRDCLYQDALLIGPEQYTHLHFAFGTITPDYRVHTGDVATTYEFENFKRIRGPNRILSFGGWDFSTSPSTYTIFRQGVTPANRLTLATNIADFIKDNGLDGVDIDWEYPSAPDIPNIPAGSADEGTNYLAFLAILKNLLPGKSVSIAAPASYWYLKGFPIKQISEVVDYIVFMTYDLHGQWDAQNQNSQIGCPSGMCLRSGVNLTETINSLVMITKAGVPSNQLVVGVTSYGRSFAMAEADCHTPNCFYTGTPLHSNAEKGPCTGTAGYIANAEIQAILKNSSRVNEHYVDRTSNSNILVYDDLQWVGYMSPEVRDSRTALYKSLNMGGTTNWAIDLESYNDPPARSHSWSDFAVSLKTGLDPYQVGERSGNWTSLTCTDRSVEGIRHLSPSERWNMMDCPDAWKDVIDVWKTYDRPDNLTFIRSISATLHGPELAGCGDLLPTNYCVQTIQCSPFIGSGSGPAAYEIWNSLVMVHEMYQSYHEALIAAAATSIDNALKDFENKFAPVPEPPDDKWAVLLIDLITLGATMVAGPFFNSFLARLPYFIANEAALANLKDTSVTVIGQSTTIAKDLLNVNTLLFDGSDNSFDTLTSIISDGKLIEGSGHKPPRDRNKAYSEADLEASVGKAFFAFAIPAIWSVSGTFPFIIDSGYECGKVDPLTEYLFKDTMHKTFGCVDGKLYYLATPEGDAQHCSKSCLECGQTCDANSFSAPPGIDSLDGKSFGGVTVADLIKGSVRTYIANGNKNGGKVPDPTDKSTFDNLFNQDVGVHGTNTSVDNYPCVVPKGKNDYGALTLVDQTSDASPQVSDCLQIIKNIQGTDGEWEVENAVGKQHQIVQFGSCKFGVQGNGKNGNIDFNVGAQDIIDIINDSVKQFGGSGKVGANGEMSCSGTVKGQQVEWGLY</sequence>
<evidence type="ECO:0000313" key="18">
    <source>
        <dbReference type="Proteomes" id="UP000036947"/>
    </source>
</evidence>
<evidence type="ECO:0000256" key="9">
    <source>
        <dbReference type="ARBA" id="ARBA00023026"/>
    </source>
</evidence>
<dbReference type="SUPFAM" id="SSF54556">
    <property type="entry name" value="Chitinase insertion domain"/>
    <property type="match status" value="1"/>
</dbReference>
<dbReference type="InterPro" id="IPR029226">
    <property type="entry name" value="Ecp2-like"/>
</dbReference>
<dbReference type="PROSITE" id="PS51782">
    <property type="entry name" value="LYSM"/>
    <property type="match status" value="2"/>
</dbReference>
<dbReference type="OrthoDB" id="73875at2759"/>
<dbReference type="InterPro" id="IPR001223">
    <property type="entry name" value="Glyco_hydro18_cat"/>
</dbReference>
<protein>
    <recommendedName>
        <fullName evidence="4">chitinase</fullName>
        <ecNumber evidence="4">3.2.1.14</ecNumber>
    </recommendedName>
</protein>
<dbReference type="GO" id="GO:0006032">
    <property type="term" value="P:chitin catabolic process"/>
    <property type="evidence" value="ECO:0007669"/>
    <property type="project" value="UniProtKB-KW"/>
</dbReference>